<feature type="signal peptide" evidence="2">
    <location>
        <begin position="1"/>
        <end position="29"/>
    </location>
</feature>
<dbReference type="Proteomes" id="UP000655287">
    <property type="component" value="Unassembled WGS sequence"/>
</dbReference>
<dbReference type="AlphaFoldDB" id="A0A919V3Z1"/>
<evidence type="ECO:0000256" key="1">
    <source>
        <dbReference type="SAM" id="Phobius"/>
    </source>
</evidence>
<gene>
    <name evidence="3" type="ORF">Sru01_56050</name>
</gene>
<keyword evidence="1" id="KW-0472">Membrane</keyword>
<accession>A0A919V3Z1</accession>
<keyword evidence="1" id="KW-0812">Transmembrane</keyword>
<dbReference type="EMBL" id="BOOU01000076">
    <property type="protein sequence ID" value="GII80623.1"/>
    <property type="molecule type" value="Genomic_DNA"/>
</dbReference>
<feature type="chain" id="PRO_5036688701" evidence="2">
    <location>
        <begin position="30"/>
        <end position="290"/>
    </location>
</feature>
<feature type="transmembrane region" description="Helical" evidence="1">
    <location>
        <begin position="262"/>
        <end position="282"/>
    </location>
</feature>
<protein>
    <submittedName>
        <fullName evidence="3">Uncharacterized protein</fullName>
    </submittedName>
</protein>
<keyword evidence="1" id="KW-1133">Transmembrane helix</keyword>
<proteinExistence type="predicted"/>
<sequence>MTRRPLKCLLVALLIAAGPLSPGIPAATAAVRAQPYPPVPPAVQAILDDIADIADDLYYLQGHLRKLRRDIRRLYGPSWPYARDAGAVAGDAAGLLSRTAHADQAMTGDDTHALAARIMRLAELAGRLAFGVARATNDRPLQAGALGVAEGARRLAGSTLRMDSRVAALRTADSARNGLPVSTVPTGDIPMSGVASSDERLSGVAGSEVQAGGATAGGIPVRLPLVRPVAAVDDLCSARAGDACAARTAPIARGELMPGRDLAAAAGGLLAVAIGGMLVLAWRSRSHPLR</sequence>
<name>A0A919V3Z1_9ACTN</name>
<comment type="caution">
    <text evidence="3">The sequence shown here is derived from an EMBL/GenBank/DDBJ whole genome shotgun (WGS) entry which is preliminary data.</text>
</comment>
<keyword evidence="4" id="KW-1185">Reference proteome</keyword>
<dbReference type="RefSeq" id="WP_203991636.1">
    <property type="nucleotide sequence ID" value="NZ_BOOU01000076.1"/>
</dbReference>
<evidence type="ECO:0000313" key="3">
    <source>
        <dbReference type="EMBL" id="GII80623.1"/>
    </source>
</evidence>
<evidence type="ECO:0000313" key="4">
    <source>
        <dbReference type="Proteomes" id="UP000655287"/>
    </source>
</evidence>
<organism evidence="3 4">
    <name type="scientific">Sphaerisporangium rufum</name>
    <dbReference type="NCBI Taxonomy" id="1381558"/>
    <lineage>
        <taxon>Bacteria</taxon>
        <taxon>Bacillati</taxon>
        <taxon>Actinomycetota</taxon>
        <taxon>Actinomycetes</taxon>
        <taxon>Streptosporangiales</taxon>
        <taxon>Streptosporangiaceae</taxon>
        <taxon>Sphaerisporangium</taxon>
    </lineage>
</organism>
<evidence type="ECO:0000256" key="2">
    <source>
        <dbReference type="SAM" id="SignalP"/>
    </source>
</evidence>
<reference evidence="3" key="1">
    <citation type="submission" date="2021-01" db="EMBL/GenBank/DDBJ databases">
        <title>Whole genome shotgun sequence of Sphaerisporangium rufum NBRC 109079.</title>
        <authorList>
            <person name="Komaki H."/>
            <person name="Tamura T."/>
        </authorList>
    </citation>
    <scope>NUCLEOTIDE SEQUENCE</scope>
    <source>
        <strain evidence="3">NBRC 109079</strain>
    </source>
</reference>
<keyword evidence="2" id="KW-0732">Signal</keyword>